<accession>A0ACD1E4P8</accession>
<sequence>MSPSHTPDRTTRPRRGLVAGTALVTAGVLVALGAPTASAAPAAGAGPTAGTSPAAEVGSAAAAAAPATIDLYDVNDFHGRIARSISTTDGKPTPRDGDAAGAATLAGALRQLRGADTSTSAFVSAGDNIGGSTFESFIQDDQPTIDVLNDIDLSVSAIGNHELDKGQDDLRDRVIGPDGARNAEWDHVSANILDSATGKPAFDPYSVQEISGKRVGFIGATVDLVGQGLVSPDGITGLEMGDITTEVNRVADDLTDGDEGNGEADVLVLLVHDGAETSAVADLDDDSDFARAVHGVTPKVSAILSAHTHQTYVHSVVPDGGTLARPVIQTGSYGFNLGHVQLSVAADGTVMPTVAENIRLVDGTFAPDPAVQATVDAAVAEADVRGAVELGTVDRDLRRAVQTNRSENRGGESTLGNFVAEVQRQATQRQGSQIAFMNPGGLRADVAAGAVTYKEAAVVQPFANTLVVLDLTGDQVRQALEQQWQPSTASRPFLKLGASEGFSYTYDPLAPAGERITAMTLDGEPVALDATLKVTVNSFLAGGGDNFGAFKQAAVKQDSGKVDLEAQVEYFDAHRDVTVARDQRAVGVRTTAEPEGGFQPGDEVTVDLSSLVFSSDEDQGGTVSVSAGGQELASGPVDTTVVDTTDEQGRASLTFTVPTSGTAVPGTPSVPTAATRVAATAETSDEPLVVDLPNGQQITLAVTVPVVVAPEPGEDPGTEPVPGTDPTPTPTDPTTPGPGTPTDPAVPGVVDPGATTPDDGVVAVPVAGADDTDGGSLAWTGAEVAGPALAAVLLLLAGVTTLVRTRRRREATVRTER</sequence>
<gene>
    <name evidence="1" type="ORF">KM842_01170</name>
</gene>
<organism evidence="1 2">
    <name type="scientific">Curtobacterium aetherium</name>
    <dbReference type="NCBI Taxonomy" id="2841594"/>
    <lineage>
        <taxon>Bacteria</taxon>
        <taxon>Bacillati</taxon>
        <taxon>Actinomycetota</taxon>
        <taxon>Actinomycetes</taxon>
        <taxon>Micrococcales</taxon>
        <taxon>Microbacteriaceae</taxon>
        <taxon>Curtobacterium</taxon>
    </lineage>
</organism>
<reference evidence="1" key="1">
    <citation type="submission" date="2021-06" db="EMBL/GenBank/DDBJ databases">
        <authorList>
            <person name="Ellington A.J."/>
            <person name="Bryan N.C."/>
            <person name="Christner B.C."/>
            <person name="Reisch C.R."/>
        </authorList>
    </citation>
    <scope>NUCLEOTIDE SEQUENCE</scope>
    <source>
        <strain evidence="1">L6-1</strain>
    </source>
</reference>
<keyword evidence="2" id="KW-1185">Reference proteome</keyword>
<dbReference type="Proteomes" id="UP000681794">
    <property type="component" value="Chromosome"/>
</dbReference>
<evidence type="ECO:0000313" key="2">
    <source>
        <dbReference type="Proteomes" id="UP000681794"/>
    </source>
</evidence>
<proteinExistence type="predicted"/>
<evidence type="ECO:0000313" key="1">
    <source>
        <dbReference type="EMBL" id="QWS33855.1"/>
    </source>
</evidence>
<protein>
    <submittedName>
        <fullName evidence="1">Bifunctional metallophosphatase/5'-nucleotidase</fullName>
    </submittedName>
</protein>
<dbReference type="EMBL" id="CP076544">
    <property type="protein sequence ID" value="QWS33855.1"/>
    <property type="molecule type" value="Genomic_DNA"/>
</dbReference>
<name>A0ACD1E4P8_9MICO</name>